<dbReference type="InterPro" id="IPR025285">
    <property type="entry name" value="DUF4145"/>
</dbReference>
<dbReference type="Pfam" id="PF13643">
    <property type="entry name" value="DUF4145"/>
    <property type="match status" value="1"/>
</dbReference>
<accession>A0A4R4F944</accession>
<reference evidence="2 3" key="1">
    <citation type="journal article" date="2016" name="Nat. Microbiol.">
        <title>The Mouse Intestinal Bacterial Collection (miBC) provides host-specific insight into cultured diversity and functional potential of the gut microbiota.</title>
        <authorList>
            <person name="Lagkouvardos I."/>
            <person name="Pukall R."/>
            <person name="Abt B."/>
            <person name="Foesel B.U."/>
            <person name="Meier-Kolthoff J.P."/>
            <person name="Kumar N."/>
            <person name="Bresciani A."/>
            <person name="Martinez I."/>
            <person name="Just S."/>
            <person name="Ziegler C."/>
            <person name="Brugiroux S."/>
            <person name="Garzetti D."/>
            <person name="Wenning M."/>
            <person name="Bui T.P."/>
            <person name="Wang J."/>
            <person name="Hugenholtz F."/>
            <person name="Plugge C.M."/>
            <person name="Peterson D.A."/>
            <person name="Hornef M.W."/>
            <person name="Baines J.F."/>
            <person name="Smidt H."/>
            <person name="Walter J."/>
            <person name="Kristiansen K."/>
            <person name="Nielsen H.B."/>
            <person name="Haller D."/>
            <person name="Overmann J."/>
            <person name="Stecher B."/>
            <person name="Clavel T."/>
        </authorList>
    </citation>
    <scope>NUCLEOTIDE SEQUENCE [LARGE SCALE GENOMIC DNA]</scope>
    <source>
        <strain evidence="2 3">DSM 28560</strain>
    </source>
</reference>
<evidence type="ECO:0000313" key="2">
    <source>
        <dbReference type="EMBL" id="TDA20105.1"/>
    </source>
</evidence>
<comment type="caution">
    <text evidence="2">The sequence shown here is derived from an EMBL/GenBank/DDBJ whole genome shotgun (WGS) entry which is preliminary data.</text>
</comment>
<sequence length="222" mass="25506">MMKFDLEKEEVIKCFHCGNETPMSQIGKYSWGSRDIEFADFDYLYEYELFACPVCHKVTLRESYGDETMIVPHLDGAMRYHCDKTILFPTNSIDSNSIPSKVKEAYEAALKVKNIDKYVGLLALRRTLELVLKDKGATKWGLKDKIEEIAEKGVLPDTLKEASSLTKILGDSAAHDKEMDIEQQDVESMAEFVEYIIEYLYVVPDKINSYKQRLSSKTERSE</sequence>
<proteinExistence type="predicted"/>
<organism evidence="2 3">
    <name type="scientific">Extibacter muris</name>
    <dbReference type="NCBI Taxonomy" id="1796622"/>
    <lineage>
        <taxon>Bacteria</taxon>
        <taxon>Bacillati</taxon>
        <taxon>Bacillota</taxon>
        <taxon>Clostridia</taxon>
        <taxon>Lachnospirales</taxon>
        <taxon>Lachnospiraceae</taxon>
        <taxon>Extibacter</taxon>
    </lineage>
</organism>
<evidence type="ECO:0000313" key="3">
    <source>
        <dbReference type="Proteomes" id="UP000295710"/>
    </source>
</evidence>
<gene>
    <name evidence="2" type="ORF">E1963_18835</name>
</gene>
<keyword evidence="3" id="KW-1185">Reference proteome</keyword>
<name>A0A4R4F944_9FIRM</name>
<dbReference type="EMBL" id="SMMX01000034">
    <property type="protein sequence ID" value="TDA20105.1"/>
    <property type="molecule type" value="Genomic_DNA"/>
</dbReference>
<evidence type="ECO:0000259" key="1">
    <source>
        <dbReference type="Pfam" id="PF13643"/>
    </source>
</evidence>
<dbReference type="RefSeq" id="WP_132281553.1">
    <property type="nucleotide sequence ID" value="NZ_JAOBST010000081.1"/>
</dbReference>
<dbReference type="Proteomes" id="UP000295710">
    <property type="component" value="Unassembled WGS sequence"/>
</dbReference>
<protein>
    <submittedName>
        <fullName evidence="2">DUF4145 domain-containing protein</fullName>
    </submittedName>
</protein>
<feature type="domain" description="DUF4145" evidence="1">
    <location>
        <begin position="109"/>
        <end position="194"/>
    </location>
</feature>
<dbReference type="AlphaFoldDB" id="A0A4R4F944"/>